<evidence type="ECO:0000256" key="1">
    <source>
        <dbReference type="SAM" id="SignalP"/>
    </source>
</evidence>
<organism evidence="2 3">
    <name type="scientific">Deinococcus aerius</name>
    <dbReference type="NCBI Taxonomy" id="200253"/>
    <lineage>
        <taxon>Bacteria</taxon>
        <taxon>Thermotogati</taxon>
        <taxon>Deinococcota</taxon>
        <taxon>Deinococci</taxon>
        <taxon>Deinococcales</taxon>
        <taxon>Deinococcaceae</taxon>
        <taxon>Deinococcus</taxon>
    </lineage>
</organism>
<evidence type="ECO:0000313" key="3">
    <source>
        <dbReference type="Proteomes" id="UP000236569"/>
    </source>
</evidence>
<dbReference type="Proteomes" id="UP000236569">
    <property type="component" value="Unassembled WGS sequence"/>
</dbReference>
<evidence type="ECO:0000313" key="2">
    <source>
        <dbReference type="EMBL" id="GBF06014.1"/>
    </source>
</evidence>
<proteinExistence type="predicted"/>
<feature type="chain" id="PRO_5014407569" evidence="1">
    <location>
        <begin position="20"/>
        <end position="389"/>
    </location>
</feature>
<reference evidence="3" key="1">
    <citation type="submission" date="2018-01" db="EMBL/GenBank/DDBJ databases">
        <title>Draft Genome Sequence of the Radioresistant Bacterium Deinococcus aerius TR0125, Isolated from the Higher Atmosphere above Japan.</title>
        <authorList>
            <person name="Satoh K."/>
            <person name="Arai H."/>
            <person name="Sanzen T."/>
            <person name="Kawaguchi Y."/>
            <person name="Hayashi H."/>
            <person name="Yokobori S."/>
            <person name="Yamagishi A."/>
            <person name="Oono Y."/>
            <person name="Narumi I."/>
        </authorList>
    </citation>
    <scope>NUCLEOTIDE SEQUENCE [LARGE SCALE GENOMIC DNA]</scope>
    <source>
        <strain evidence="3">TR0125</strain>
    </source>
</reference>
<sequence>MRPAHLIPGLLALLGLAHAGGSSSPTALAPPPLAARPVRELQLAAAPDGSLVLAVIADEGRYSSGRGTFTGRLLTAWRLTNGTWRQLGRVLNYRQPRPLADLNLALDERGTPVLAWNENYGDNNVVEFRAWKGGAWTDWGTRYLGEDVTYAARTRALAARGGEPVLAWGETLRDPPGSRLTVRRWNGQSWGRGPAFNDLRAFSRAPALALDPAGRPTVAWLQGEVLASNVLAARWNGAAWEPLGGPLGRRPNTYVASTRLALDTQARPIVAWLEDVNGQDTLFASRWTGARWVPLGGAVSSGLASSPSLTLDRGGNAVLAWVEERGGVGQVRLARWNGSAWRDFGVFNADARRDARSPSVTVETSGRIVLAWREDVDGVYRVELRRLTP</sequence>
<keyword evidence="1" id="KW-0732">Signal</keyword>
<protein>
    <submittedName>
        <fullName evidence="2">Uncharacterized protein</fullName>
    </submittedName>
</protein>
<name>A0A2I9CVN9_9DEIO</name>
<comment type="caution">
    <text evidence="2">The sequence shown here is derived from an EMBL/GenBank/DDBJ whole genome shotgun (WGS) entry which is preliminary data.</text>
</comment>
<dbReference type="EMBL" id="BFAG01000007">
    <property type="protein sequence ID" value="GBF06014.1"/>
    <property type="molecule type" value="Genomic_DNA"/>
</dbReference>
<keyword evidence="3" id="KW-1185">Reference proteome</keyword>
<dbReference type="AlphaFoldDB" id="A0A2I9CVN9"/>
<feature type="signal peptide" evidence="1">
    <location>
        <begin position="1"/>
        <end position="19"/>
    </location>
</feature>
<dbReference type="RefSeq" id="WP_201262731.1">
    <property type="nucleotide sequence ID" value="NZ_BFAG01000007.1"/>
</dbReference>
<dbReference type="SUPFAM" id="SSF89372">
    <property type="entry name" value="Fucose-specific lectin"/>
    <property type="match status" value="1"/>
</dbReference>
<accession>A0A2I9CVN9</accession>
<gene>
    <name evidence="2" type="ORF">DAERI_070012</name>
</gene>
<dbReference type="Gene3D" id="2.120.10.70">
    <property type="entry name" value="Fucose-specific lectin"/>
    <property type="match status" value="1"/>
</dbReference>